<dbReference type="Pfam" id="PF12728">
    <property type="entry name" value="HTH_17"/>
    <property type="match status" value="1"/>
</dbReference>
<dbReference type="InterPro" id="IPR041657">
    <property type="entry name" value="HTH_17"/>
</dbReference>
<reference evidence="3 4" key="1">
    <citation type="submission" date="2017-10" db="EMBL/GenBank/DDBJ databases">
        <title>Genome announcement of Methylocella silvestris TVC from permafrost.</title>
        <authorList>
            <person name="Wang J."/>
            <person name="Geng K."/>
            <person name="Ul-Haque F."/>
            <person name="Crombie A.T."/>
            <person name="Street L.E."/>
            <person name="Wookey P.A."/>
            <person name="Murrell J.C."/>
            <person name="Pratscher J."/>
        </authorList>
    </citation>
    <scope>NUCLEOTIDE SEQUENCE [LARGE SCALE GENOMIC DNA]</scope>
    <source>
        <strain evidence="3 4">TVC</strain>
    </source>
</reference>
<name>A0A2J7TCZ6_METSI</name>
<comment type="caution">
    <text evidence="3">The sequence shown here is derived from an EMBL/GenBank/DDBJ whole genome shotgun (WGS) entry which is preliminary data.</text>
</comment>
<feature type="region of interest" description="Disordered" evidence="1">
    <location>
        <begin position="64"/>
        <end position="105"/>
    </location>
</feature>
<gene>
    <name evidence="3" type="ORF">CR492_17630</name>
</gene>
<dbReference type="EMBL" id="PDZR01000027">
    <property type="protein sequence ID" value="PNG24654.1"/>
    <property type="molecule type" value="Genomic_DNA"/>
</dbReference>
<evidence type="ECO:0000313" key="3">
    <source>
        <dbReference type="EMBL" id="PNG24654.1"/>
    </source>
</evidence>
<dbReference type="OrthoDB" id="9806994at2"/>
<feature type="compositionally biased region" description="Basic and acidic residues" evidence="1">
    <location>
        <begin position="68"/>
        <end position="79"/>
    </location>
</feature>
<accession>A0A2J7TCZ6</accession>
<sequence length="105" mass="11580">MPDRLAEISARYVRTHEAARLLGLSARTLEKYRCHGSGPTFRKLGGRVVYAIDDLEAWADQAACRSTSDPRYDEARAAGRVDPNSQAASHHPKPSSPVSAGQYRR</sequence>
<evidence type="ECO:0000259" key="2">
    <source>
        <dbReference type="Pfam" id="PF12728"/>
    </source>
</evidence>
<proteinExistence type="predicted"/>
<dbReference type="RefSeq" id="WP_102845046.1">
    <property type="nucleotide sequence ID" value="NZ_PDZR01000027.1"/>
</dbReference>
<evidence type="ECO:0000313" key="4">
    <source>
        <dbReference type="Proteomes" id="UP000236286"/>
    </source>
</evidence>
<dbReference type="Proteomes" id="UP000236286">
    <property type="component" value="Unassembled WGS sequence"/>
</dbReference>
<dbReference type="GO" id="GO:0003677">
    <property type="term" value="F:DNA binding"/>
    <property type="evidence" value="ECO:0007669"/>
    <property type="project" value="UniProtKB-KW"/>
</dbReference>
<feature type="domain" description="Helix-turn-helix" evidence="2">
    <location>
        <begin position="14"/>
        <end position="61"/>
    </location>
</feature>
<dbReference type="SUPFAM" id="SSF46955">
    <property type="entry name" value="Putative DNA-binding domain"/>
    <property type="match status" value="1"/>
</dbReference>
<dbReference type="InterPro" id="IPR009061">
    <property type="entry name" value="DNA-bd_dom_put_sf"/>
</dbReference>
<keyword evidence="3" id="KW-0238">DNA-binding</keyword>
<protein>
    <submittedName>
        <fullName evidence="3">DNA-binding protein</fullName>
    </submittedName>
</protein>
<evidence type="ECO:0000256" key="1">
    <source>
        <dbReference type="SAM" id="MobiDB-lite"/>
    </source>
</evidence>
<organism evidence="3 4">
    <name type="scientific">Methylocella silvestris</name>
    <dbReference type="NCBI Taxonomy" id="199596"/>
    <lineage>
        <taxon>Bacteria</taxon>
        <taxon>Pseudomonadati</taxon>
        <taxon>Pseudomonadota</taxon>
        <taxon>Alphaproteobacteria</taxon>
        <taxon>Hyphomicrobiales</taxon>
        <taxon>Beijerinckiaceae</taxon>
        <taxon>Methylocella</taxon>
    </lineage>
</organism>
<dbReference type="AlphaFoldDB" id="A0A2J7TCZ6"/>